<accession>A0A841RBL7</accession>
<dbReference type="PROSITE" id="PS51257">
    <property type="entry name" value="PROKAR_LIPOPROTEIN"/>
    <property type="match status" value="1"/>
</dbReference>
<name>A0A841RBL7_9SPIO</name>
<evidence type="ECO:0000313" key="3">
    <source>
        <dbReference type="Proteomes" id="UP000587760"/>
    </source>
</evidence>
<evidence type="ECO:0008006" key="4">
    <source>
        <dbReference type="Google" id="ProtNLM"/>
    </source>
</evidence>
<proteinExistence type="predicted"/>
<keyword evidence="3" id="KW-1185">Reference proteome</keyword>
<dbReference type="RefSeq" id="WP_184747616.1">
    <property type="nucleotide sequence ID" value="NZ_JACHGJ010000006.1"/>
</dbReference>
<dbReference type="EMBL" id="JACHGJ010000006">
    <property type="protein sequence ID" value="MBB6481365.1"/>
    <property type="molecule type" value="Genomic_DNA"/>
</dbReference>
<sequence>MKYIPVLAVLISLSSCVLTGSGIRDISGKLFGTVPASVKVGFFPPGNDYAFTYDKTEDDSTGGADKDMVFTNATGHEKDGSTGVHVFTPVAGLIATPSGGEFSLTLPDDPTTITCLIAWDDANDDDQFDLGSEDAYLPVIELEGKNHVVHHFSYIEVVENITYEAVYSTMDRDDVYYDLDFYEPRQDGFDVIGADGFNFYFD</sequence>
<dbReference type="AlphaFoldDB" id="A0A841RBL7"/>
<evidence type="ECO:0000256" key="1">
    <source>
        <dbReference type="SAM" id="SignalP"/>
    </source>
</evidence>
<gene>
    <name evidence="2" type="ORF">HNR50_003045</name>
</gene>
<keyword evidence="1" id="KW-0732">Signal</keyword>
<comment type="caution">
    <text evidence="2">The sequence shown here is derived from an EMBL/GenBank/DDBJ whole genome shotgun (WGS) entry which is preliminary data.</text>
</comment>
<organism evidence="2 3">
    <name type="scientific">Spirochaeta isovalerica</name>
    <dbReference type="NCBI Taxonomy" id="150"/>
    <lineage>
        <taxon>Bacteria</taxon>
        <taxon>Pseudomonadati</taxon>
        <taxon>Spirochaetota</taxon>
        <taxon>Spirochaetia</taxon>
        <taxon>Spirochaetales</taxon>
        <taxon>Spirochaetaceae</taxon>
        <taxon>Spirochaeta</taxon>
    </lineage>
</organism>
<feature type="chain" id="PRO_5032574857" description="Lipoprotein" evidence="1">
    <location>
        <begin position="20"/>
        <end position="202"/>
    </location>
</feature>
<evidence type="ECO:0000313" key="2">
    <source>
        <dbReference type="EMBL" id="MBB6481365.1"/>
    </source>
</evidence>
<protein>
    <recommendedName>
        <fullName evidence="4">Lipoprotein</fullName>
    </recommendedName>
</protein>
<reference evidence="2 3" key="1">
    <citation type="submission" date="2020-08" db="EMBL/GenBank/DDBJ databases">
        <title>Genomic Encyclopedia of Type Strains, Phase IV (KMG-IV): sequencing the most valuable type-strain genomes for metagenomic binning, comparative biology and taxonomic classification.</title>
        <authorList>
            <person name="Goeker M."/>
        </authorList>
    </citation>
    <scope>NUCLEOTIDE SEQUENCE [LARGE SCALE GENOMIC DNA]</scope>
    <source>
        <strain evidence="2 3">DSM 2461</strain>
    </source>
</reference>
<dbReference type="Proteomes" id="UP000587760">
    <property type="component" value="Unassembled WGS sequence"/>
</dbReference>
<feature type="signal peptide" evidence="1">
    <location>
        <begin position="1"/>
        <end position="19"/>
    </location>
</feature>